<sequence length="299" mass="33090">MIVLVDNRFSGAPFLGSEALAAGRVSRHELRASHRRVFPGVYVSAAAAPDPDTLLAAAVLWAPAGAVVCGMAAARLHGERWFSPRSLLREVELYTRSPTHDPPGIRSRRLRAPLPPEQVVVRSGITATNVVRTAVDLARWEDDDDTAIAKIDAVCNRSRTEVDEVRAFAAALSGLHGLRRVRGLLRSCDHLADSPQETRLRLIIERSHLPAAVPQLKIYNEYGAHVTIADFAYPEERVAIFYDGKLHRRGSTWEHDARVNAELAELGWQVIRVTAQMLRDPTTVLRQIESALARGRSVR</sequence>
<dbReference type="InterPro" id="IPR007569">
    <property type="entry name" value="DUF559"/>
</dbReference>
<evidence type="ECO:0000259" key="1">
    <source>
        <dbReference type="Pfam" id="PF04480"/>
    </source>
</evidence>
<evidence type="ECO:0000313" key="2">
    <source>
        <dbReference type="EMBL" id="AWH92566.1"/>
    </source>
</evidence>
<dbReference type="Proteomes" id="UP000244928">
    <property type="component" value="Chromosome"/>
</dbReference>
<dbReference type="EMBL" id="CP015449">
    <property type="protein sequence ID" value="AWH92566.1"/>
    <property type="molecule type" value="Genomic_DNA"/>
</dbReference>
<dbReference type="RefSeq" id="WP_108847804.1">
    <property type="nucleotide sequence ID" value="NZ_CP015449.1"/>
</dbReference>
<dbReference type="InterPro" id="IPR011335">
    <property type="entry name" value="Restrct_endonuc-II-like"/>
</dbReference>
<dbReference type="KEGG" id="dlu:A6035_10765"/>
<dbReference type="SUPFAM" id="SSF52980">
    <property type="entry name" value="Restriction endonuclease-like"/>
    <property type="match status" value="1"/>
</dbReference>
<evidence type="ECO:0000313" key="3">
    <source>
        <dbReference type="Proteomes" id="UP000244928"/>
    </source>
</evidence>
<gene>
    <name evidence="2" type="ORF">A6035_10765</name>
</gene>
<dbReference type="Gene3D" id="3.40.960.10">
    <property type="entry name" value="VSR Endonuclease"/>
    <property type="match status" value="1"/>
</dbReference>
<keyword evidence="3" id="KW-1185">Reference proteome</keyword>
<organism evidence="2 3">
    <name type="scientific">Dietzia lutea</name>
    <dbReference type="NCBI Taxonomy" id="546160"/>
    <lineage>
        <taxon>Bacteria</taxon>
        <taxon>Bacillati</taxon>
        <taxon>Actinomycetota</taxon>
        <taxon>Actinomycetes</taxon>
        <taxon>Mycobacteriales</taxon>
        <taxon>Dietziaceae</taxon>
        <taxon>Dietzia</taxon>
    </lineage>
</organism>
<name>A0A2S1R8E2_9ACTN</name>
<dbReference type="Pfam" id="PF04480">
    <property type="entry name" value="DUF559"/>
    <property type="match status" value="1"/>
</dbReference>
<protein>
    <recommendedName>
        <fullName evidence="1">DUF559 domain-containing protein</fullName>
    </recommendedName>
</protein>
<proteinExistence type="predicted"/>
<reference evidence="2 3" key="1">
    <citation type="submission" date="2016-04" db="EMBL/GenBank/DDBJ databases">
        <title>Complete genome sequence of Dietzia lutea YIM 80766T, a strain isolated from desert soil in Egypt.</title>
        <authorList>
            <person name="Zhao J."/>
            <person name="Hu B."/>
            <person name="Geng S."/>
            <person name="Nie Y."/>
            <person name="Tang Y."/>
        </authorList>
    </citation>
    <scope>NUCLEOTIDE SEQUENCE [LARGE SCALE GENOMIC DNA]</scope>
    <source>
        <strain evidence="2 3">YIM 80766</strain>
    </source>
</reference>
<feature type="domain" description="DUF559" evidence="1">
    <location>
        <begin position="228"/>
        <end position="292"/>
    </location>
</feature>
<accession>A0A2S1R8E2</accession>
<dbReference type="AlphaFoldDB" id="A0A2S1R8E2"/>